<evidence type="ECO:0000256" key="2">
    <source>
        <dbReference type="ARBA" id="ARBA00023239"/>
    </source>
</evidence>
<keyword evidence="5" id="KW-1185">Reference proteome</keyword>
<comment type="caution">
    <text evidence="4">The sequence shown here is derived from an EMBL/GenBank/DDBJ whole genome shotgun (WGS) entry which is preliminary data.</text>
</comment>
<proteinExistence type="predicted"/>
<feature type="domain" description="Phosphomevalonate dehydratase large subunit-like" evidence="3">
    <location>
        <begin position="1"/>
        <end position="399"/>
    </location>
</feature>
<dbReference type="GO" id="GO:0016829">
    <property type="term" value="F:lyase activity"/>
    <property type="evidence" value="ECO:0007669"/>
    <property type="project" value="UniProtKB-KW"/>
</dbReference>
<dbReference type="PANTHER" id="PTHR36577">
    <property type="entry name" value="DUF521 DOMAIN PROTEIN (AFU_ORTHOLOGUE AFUA_6G00490)"/>
    <property type="match status" value="1"/>
</dbReference>
<dbReference type="PANTHER" id="PTHR36577:SF3">
    <property type="entry name" value="DUF521 DOMAIN PROTEIN (AFU_ORTHOLOGUE AFUA_6G00490)"/>
    <property type="match status" value="1"/>
</dbReference>
<dbReference type="AlphaFoldDB" id="A0A4R1PWG9"/>
<dbReference type="InterPro" id="IPR007506">
    <property type="entry name" value="PMDh-L-like_dom"/>
</dbReference>
<dbReference type="OrthoDB" id="1550274at2"/>
<sequence length="412" mass="44689">MKLTIEEQAIVGGSEGTVRQKAMELLVHYGGAVDAEKLIDTNNVCGDIRLATVLPMFNLEPSELSGFPTVKAYSCQMGTGLDSEQWQLQGVTQEQYEEQIADEAFAASIGVNQLCTCVPYLVGNVPVKGEHCAWIKSSAVVYINSVLGARTNGESSEITIAAMLTGKTPYWGLHLPENRLGTHLINVEWEVKSALDWELLGYYTGQLVKTGKPVFYSIQHVPNLMRLKGLSAALQAASECELFHIPGITAEARNLNEAFGGKQPLDVLRFGKAERMLAFDMLNACAHDRTVDWVILGCPPCSLEELGEICRLLAGRKVHGNVRLWIVTPRALKTVADRTGYTRIISEAGGVLISDTCPAEGRVKPQDAKVVATNSAKQAHCLTGLPGLQCWFGSTADCITAAVTGKWQGELK</sequence>
<evidence type="ECO:0000259" key="3">
    <source>
        <dbReference type="Pfam" id="PF04412"/>
    </source>
</evidence>
<gene>
    <name evidence="4" type="ORF">EV210_10769</name>
</gene>
<keyword evidence="2" id="KW-0456">Lyase</keyword>
<protein>
    <submittedName>
        <fullName evidence="4">Putative aconitase subunit 1</fullName>
    </submittedName>
</protein>
<reference evidence="4 5" key="1">
    <citation type="submission" date="2019-03" db="EMBL/GenBank/DDBJ databases">
        <title>Genomic Encyclopedia of Type Strains, Phase IV (KMG-IV): sequencing the most valuable type-strain genomes for metagenomic binning, comparative biology and taxonomic classification.</title>
        <authorList>
            <person name="Goeker M."/>
        </authorList>
    </citation>
    <scope>NUCLEOTIDE SEQUENCE [LARGE SCALE GENOMIC DNA]</scope>
    <source>
        <strain evidence="4 5">DSM 15969</strain>
    </source>
</reference>
<evidence type="ECO:0000313" key="5">
    <source>
        <dbReference type="Proteomes" id="UP000295063"/>
    </source>
</evidence>
<dbReference type="Proteomes" id="UP000295063">
    <property type="component" value="Unassembled WGS sequence"/>
</dbReference>
<organism evidence="4 5">
    <name type="scientific">Anaerospora hongkongensis</name>
    <dbReference type="NCBI Taxonomy" id="244830"/>
    <lineage>
        <taxon>Bacteria</taxon>
        <taxon>Bacillati</taxon>
        <taxon>Bacillota</taxon>
        <taxon>Negativicutes</taxon>
        <taxon>Selenomonadales</taxon>
        <taxon>Sporomusaceae</taxon>
        <taxon>Anaerospora</taxon>
    </lineage>
</organism>
<dbReference type="EMBL" id="SLUI01000007">
    <property type="protein sequence ID" value="TCL36807.1"/>
    <property type="molecule type" value="Genomic_DNA"/>
</dbReference>
<evidence type="ECO:0000313" key="4">
    <source>
        <dbReference type="EMBL" id="TCL36807.1"/>
    </source>
</evidence>
<name>A0A4R1PWG9_9FIRM</name>
<keyword evidence="1" id="KW-0408">Iron</keyword>
<accession>A0A4R1PWG9</accession>
<evidence type="ECO:0000256" key="1">
    <source>
        <dbReference type="ARBA" id="ARBA00023004"/>
    </source>
</evidence>
<dbReference type="RefSeq" id="WP_132080302.1">
    <property type="nucleotide sequence ID" value="NZ_SLUI01000007.1"/>
</dbReference>
<dbReference type="Pfam" id="PF04412">
    <property type="entry name" value="AcnX"/>
    <property type="match status" value="1"/>
</dbReference>